<dbReference type="KEGG" id="bbh:BN112_4648"/>
<dbReference type="GO" id="GO:0006281">
    <property type="term" value="P:DNA repair"/>
    <property type="evidence" value="ECO:0007669"/>
    <property type="project" value="TreeGrafter"/>
</dbReference>
<evidence type="ECO:0000313" key="1">
    <source>
        <dbReference type="EMBL" id="CCJ56562.1"/>
    </source>
</evidence>
<dbReference type="SFLD" id="SFLDG01135">
    <property type="entry name" value="C1.5.6:_HAD__Beta-PGM__Phospha"/>
    <property type="match status" value="1"/>
</dbReference>
<dbReference type="CDD" id="cd07533">
    <property type="entry name" value="HAD_like"/>
    <property type="match status" value="1"/>
</dbReference>
<dbReference type="Pfam" id="PF13419">
    <property type="entry name" value="HAD_2"/>
    <property type="match status" value="1"/>
</dbReference>
<dbReference type="GO" id="GO:0005829">
    <property type="term" value="C:cytosol"/>
    <property type="evidence" value="ECO:0007669"/>
    <property type="project" value="TreeGrafter"/>
</dbReference>
<dbReference type="Gene3D" id="3.40.50.1000">
    <property type="entry name" value="HAD superfamily/HAD-like"/>
    <property type="match status" value="1"/>
</dbReference>
<evidence type="ECO:0000313" key="2">
    <source>
        <dbReference type="Proteomes" id="UP000007564"/>
    </source>
</evidence>
<dbReference type="Proteomes" id="UP000007564">
    <property type="component" value="Chromosome"/>
</dbReference>
<dbReference type="AlphaFoldDB" id="A0A0C6PA03"/>
<organism evidence="1 2">
    <name type="scientific">Bordetella bronchiseptica 253</name>
    <dbReference type="NCBI Taxonomy" id="568707"/>
    <lineage>
        <taxon>Bacteria</taxon>
        <taxon>Pseudomonadati</taxon>
        <taxon>Pseudomonadota</taxon>
        <taxon>Betaproteobacteria</taxon>
        <taxon>Burkholderiales</taxon>
        <taxon>Alcaligenaceae</taxon>
        <taxon>Bordetella</taxon>
    </lineage>
</organism>
<dbReference type="EMBL" id="HE965806">
    <property type="protein sequence ID" value="CCJ56562.1"/>
    <property type="molecule type" value="Genomic_DNA"/>
</dbReference>
<dbReference type="SFLD" id="SFLDS00003">
    <property type="entry name" value="Haloacid_Dehalogenase"/>
    <property type="match status" value="1"/>
</dbReference>
<dbReference type="InterPro" id="IPR023198">
    <property type="entry name" value="PGP-like_dom2"/>
</dbReference>
<dbReference type="SFLD" id="SFLDG01129">
    <property type="entry name" value="C1.5:_HAD__Beta-PGM__Phosphata"/>
    <property type="match status" value="1"/>
</dbReference>
<name>A0A0C6PA03_BORBO</name>
<proteinExistence type="predicted"/>
<dbReference type="PANTHER" id="PTHR43434">
    <property type="entry name" value="PHOSPHOGLYCOLATE PHOSPHATASE"/>
    <property type="match status" value="1"/>
</dbReference>
<dbReference type="OrthoDB" id="9782449at2"/>
<dbReference type="NCBIfam" id="TIGR01509">
    <property type="entry name" value="HAD-SF-IA-v3"/>
    <property type="match status" value="1"/>
</dbReference>
<protein>
    <submittedName>
        <fullName evidence="1">Probable hydrolase</fullName>
    </submittedName>
</protein>
<gene>
    <name evidence="1" type="ORF">BN112_4648</name>
</gene>
<accession>A0A0C6PA03</accession>
<dbReference type="Gene3D" id="1.10.150.240">
    <property type="entry name" value="Putative phosphatase, domain 2"/>
    <property type="match status" value="1"/>
</dbReference>
<dbReference type="InterPro" id="IPR023214">
    <property type="entry name" value="HAD_sf"/>
</dbReference>
<dbReference type="RefSeq" id="WP_015065082.1">
    <property type="nucleotide sequence ID" value="NC_019382.1"/>
</dbReference>
<dbReference type="InterPro" id="IPR006439">
    <property type="entry name" value="HAD-SF_hydro_IA"/>
</dbReference>
<dbReference type="HOGENOM" id="CLU_045011_19_2_4"/>
<dbReference type="SUPFAM" id="SSF56784">
    <property type="entry name" value="HAD-like"/>
    <property type="match status" value="1"/>
</dbReference>
<dbReference type="InterPro" id="IPR036412">
    <property type="entry name" value="HAD-like_sf"/>
</dbReference>
<dbReference type="PANTHER" id="PTHR43434:SF24">
    <property type="entry name" value="HYDROLASE-RELATED"/>
    <property type="match status" value="1"/>
</dbReference>
<reference evidence="1 2" key="1">
    <citation type="journal article" date="2012" name="BMC Genomics">
        <title>Comparative genomics of the classical Bordetella subspecies: the evolution and exchange of virulence-associated diversity amongst closely related pathogens.</title>
        <authorList>
            <person name="Park J."/>
            <person name="Zhang Y."/>
            <person name="Buboltz A.M."/>
            <person name="Zhang X."/>
            <person name="Schuster S.C."/>
            <person name="Ahuja U."/>
            <person name="Liu M."/>
            <person name="Miller J.F."/>
            <person name="Sebaihia M."/>
            <person name="Bentley S.D."/>
            <person name="Parkhill J."/>
            <person name="Harvill E.T."/>
        </authorList>
    </citation>
    <scope>NUCLEOTIDE SEQUENCE [LARGE SCALE GENOMIC DNA]</scope>
    <source>
        <strain evidence="1 2">253</strain>
    </source>
</reference>
<keyword evidence="1" id="KW-0378">Hydrolase</keyword>
<dbReference type="NCBIfam" id="TIGR01549">
    <property type="entry name" value="HAD-SF-IA-v1"/>
    <property type="match status" value="1"/>
</dbReference>
<dbReference type="InterPro" id="IPR050155">
    <property type="entry name" value="HAD-like_hydrolase_sf"/>
</dbReference>
<dbReference type="InterPro" id="IPR041492">
    <property type="entry name" value="HAD_2"/>
</dbReference>
<sequence>MGYSLVVFDWDGTLMDSTHSIVAAIQGACRDLDLPVPSASSASWVIGLSLESALRRAVPELTQAMVPRFLERYRTHYLLRDPELRLFEGVRELLADLASQDVRLAVATGKSRVGLNRALAATGLGPLFDATRTADETFSKPHPAMLQELMHELGHEADAVVMVGDTSHDLQMAANAGVHGLGVAYGAHTLAELEACAPQAVVDSVAVLREWLLARSPGRIESM</sequence>
<dbReference type="GO" id="GO:0008967">
    <property type="term" value="F:phosphoglycolate phosphatase activity"/>
    <property type="evidence" value="ECO:0007669"/>
    <property type="project" value="TreeGrafter"/>
</dbReference>